<evidence type="ECO:0000256" key="1">
    <source>
        <dbReference type="ARBA" id="ARBA00004123"/>
    </source>
</evidence>
<dbReference type="SMART" id="SM00353">
    <property type="entry name" value="HLH"/>
    <property type="match status" value="1"/>
</dbReference>
<evidence type="ECO:0000256" key="3">
    <source>
        <dbReference type="ARBA" id="ARBA00023015"/>
    </source>
</evidence>
<reference evidence="8" key="2">
    <citation type="submission" date="2025-08" db="UniProtKB">
        <authorList>
            <consortium name="Ensembl"/>
        </authorList>
    </citation>
    <scope>IDENTIFICATION</scope>
    <source>
        <strain evidence="8">Guanapo</strain>
    </source>
</reference>
<keyword evidence="9" id="KW-1185">Reference proteome</keyword>
<dbReference type="GeneTree" id="ENSGT00940000165786"/>
<evidence type="ECO:0000256" key="4">
    <source>
        <dbReference type="ARBA" id="ARBA00023163"/>
    </source>
</evidence>
<reference evidence="8" key="3">
    <citation type="submission" date="2025-09" db="UniProtKB">
        <authorList>
            <consortium name="Ensembl"/>
        </authorList>
    </citation>
    <scope>IDENTIFICATION</scope>
    <source>
        <strain evidence="8">Guanapo</strain>
    </source>
</reference>
<dbReference type="InterPro" id="IPR050370">
    <property type="entry name" value="HES_HEY"/>
</dbReference>
<dbReference type="Gene3D" id="4.10.280.10">
    <property type="entry name" value="Helix-loop-helix DNA-binding domain"/>
    <property type="match status" value="1"/>
</dbReference>
<evidence type="ECO:0000256" key="2">
    <source>
        <dbReference type="ARBA" id="ARBA00022491"/>
    </source>
</evidence>
<feature type="region of interest" description="Disordered" evidence="6">
    <location>
        <begin position="1"/>
        <end position="31"/>
    </location>
</feature>
<dbReference type="Proteomes" id="UP000242638">
    <property type="component" value="Unassembled WGS sequence"/>
</dbReference>
<comment type="subcellular location">
    <subcellularLocation>
        <location evidence="1">Nucleus</location>
    </subcellularLocation>
</comment>
<dbReference type="Ensembl" id="ENSPRET00000033105.1">
    <property type="protein sequence ID" value="ENSPREP00000032733.1"/>
    <property type="gene ID" value="ENSPREG00000022196.1"/>
</dbReference>
<proteinExistence type="predicted"/>
<evidence type="ECO:0000313" key="9">
    <source>
        <dbReference type="Proteomes" id="UP000242638"/>
    </source>
</evidence>
<dbReference type="PROSITE" id="PS50888">
    <property type="entry name" value="BHLH"/>
    <property type="match status" value="1"/>
</dbReference>
<feature type="compositionally biased region" description="Basic residues" evidence="6">
    <location>
        <begin position="13"/>
        <end position="29"/>
    </location>
</feature>
<dbReference type="RefSeq" id="XP_008417923.1">
    <property type="nucleotide sequence ID" value="XM_008419701.2"/>
</dbReference>
<dbReference type="KEGG" id="pret:103470962"/>
<sequence>MKAVPSTETPEHKSRRKVSKPMMEKRRRERINSSLETLRLLMLENTGNEKLRNPKVEKAEILESVVDFLKKEKDHRAVRKAFPEEQRPAGGPHRSYHDGMRSCLLRVSQFIASKSLELEDGNSLQASLKLSGSPTAVSSPVLVPLCASPVVAPGDVPAVLSPQRHILQESETRQMLSFASSATVPDSVWRPWPK</sequence>
<dbReference type="GeneID" id="103470962"/>
<keyword evidence="2" id="KW-0678">Repressor</keyword>
<name>A0A3P9QGD8_POERE</name>
<evidence type="ECO:0000256" key="6">
    <source>
        <dbReference type="SAM" id="MobiDB-lite"/>
    </source>
</evidence>
<dbReference type="PANTHER" id="PTHR10985">
    <property type="entry name" value="BASIC HELIX-LOOP-HELIX TRANSCRIPTION FACTOR, HES-RELATED"/>
    <property type="match status" value="1"/>
</dbReference>
<dbReference type="CTD" id="30285"/>
<accession>A0A3P9QGD8</accession>
<dbReference type="GO" id="GO:0005634">
    <property type="term" value="C:nucleus"/>
    <property type="evidence" value="ECO:0007669"/>
    <property type="project" value="UniProtKB-SubCell"/>
</dbReference>
<dbReference type="STRING" id="8081.ENSPREP00000032733"/>
<keyword evidence="3" id="KW-0805">Transcription regulation</keyword>
<dbReference type="OrthoDB" id="6085656at2759"/>
<feature type="domain" description="BHLH" evidence="7">
    <location>
        <begin position="15"/>
        <end position="72"/>
    </location>
</feature>
<reference evidence="9" key="1">
    <citation type="submission" date="2013-11" db="EMBL/GenBank/DDBJ databases">
        <title>The genomic landscape of the Guanapo guppy.</title>
        <authorList>
            <person name="Kuenstner A."/>
            <person name="Dreyer C."/>
        </authorList>
    </citation>
    <scope>NUCLEOTIDE SEQUENCE</scope>
    <source>
        <strain evidence="9">Guanapo</strain>
    </source>
</reference>
<keyword evidence="5" id="KW-0539">Nucleus</keyword>
<protein>
    <submittedName>
        <fullName evidence="8">Hairy-related 5</fullName>
    </submittedName>
</protein>
<keyword evidence="4" id="KW-0804">Transcription</keyword>
<evidence type="ECO:0000259" key="7">
    <source>
        <dbReference type="PROSITE" id="PS50888"/>
    </source>
</evidence>
<dbReference type="Pfam" id="PF00010">
    <property type="entry name" value="HLH"/>
    <property type="match status" value="1"/>
</dbReference>
<dbReference type="InterPro" id="IPR032644">
    <property type="entry name" value="HES-7_bHLH-O"/>
</dbReference>
<organism evidence="8 9">
    <name type="scientific">Poecilia reticulata</name>
    <name type="common">Guppy</name>
    <name type="synonym">Acanthophacelus reticulatus</name>
    <dbReference type="NCBI Taxonomy" id="8081"/>
    <lineage>
        <taxon>Eukaryota</taxon>
        <taxon>Metazoa</taxon>
        <taxon>Chordata</taxon>
        <taxon>Craniata</taxon>
        <taxon>Vertebrata</taxon>
        <taxon>Euteleostomi</taxon>
        <taxon>Actinopterygii</taxon>
        <taxon>Neopterygii</taxon>
        <taxon>Teleostei</taxon>
        <taxon>Neoteleostei</taxon>
        <taxon>Acanthomorphata</taxon>
        <taxon>Ovalentaria</taxon>
        <taxon>Atherinomorphae</taxon>
        <taxon>Cyprinodontiformes</taxon>
        <taxon>Poeciliidae</taxon>
        <taxon>Poeciliinae</taxon>
        <taxon>Poecilia</taxon>
    </lineage>
</organism>
<dbReference type="InterPro" id="IPR036638">
    <property type="entry name" value="HLH_DNA-bd_sf"/>
</dbReference>
<dbReference type="OMA" id="QRPACAC"/>
<evidence type="ECO:0000256" key="5">
    <source>
        <dbReference type="ARBA" id="ARBA00023242"/>
    </source>
</evidence>
<dbReference type="GO" id="GO:0046983">
    <property type="term" value="F:protein dimerization activity"/>
    <property type="evidence" value="ECO:0007669"/>
    <property type="project" value="InterPro"/>
</dbReference>
<dbReference type="AlphaFoldDB" id="A0A3P9QGD8"/>
<evidence type="ECO:0000313" key="8">
    <source>
        <dbReference type="Ensembl" id="ENSPREP00000032733.1"/>
    </source>
</evidence>
<dbReference type="CDD" id="cd11462">
    <property type="entry name" value="bHLH-O_HES7"/>
    <property type="match status" value="1"/>
</dbReference>
<dbReference type="SUPFAM" id="SSF47459">
    <property type="entry name" value="HLH, helix-loop-helix DNA-binding domain"/>
    <property type="match status" value="1"/>
</dbReference>
<dbReference type="InterPro" id="IPR011598">
    <property type="entry name" value="bHLH_dom"/>
</dbReference>